<dbReference type="AlphaFoldDB" id="A0A6H2A5U5"/>
<gene>
    <name evidence="3" type="ORF">MM415A01475_0007</name>
    <name evidence="2" type="ORF">TM448A06618_0009</name>
</gene>
<evidence type="ECO:0000313" key="2">
    <source>
        <dbReference type="EMBL" id="QJA55069.1"/>
    </source>
</evidence>
<dbReference type="Pfam" id="PF09414">
    <property type="entry name" value="RNA_ligase"/>
    <property type="match status" value="1"/>
</dbReference>
<dbReference type="SUPFAM" id="SSF56091">
    <property type="entry name" value="DNA ligase/mRNA capping enzyme, catalytic domain"/>
    <property type="match status" value="1"/>
</dbReference>
<sequence>MEIKYERNIDHCEVSPYVKDVTISKVKHAENSDNLDLVSFHETGWNALVRRDSLKEGDKVFFIPPESVLPLELSDKLEITKYLSKGKVRVTRLRGNRSEGLVVDKSTVESYIPYILKWEDLPSLSMKGQCLSPREVNPYFDKFYKMPNILNEPYTFEVGERLWFSCKIHGMNSRMAYLPNPETEEYQFYVGTHNTIRKETEGDLWWKMLGKFRGGIPKDVVFYGEIFGPGIQHLHYDRGEPDVLFFNSAVGSNYRTVKEFLVDCIEYNIPCVNFHEIEFEGLEQVRQLAELPSEYTSSHQREGVVLISKDRPNVMAKCISTQYLLTKGRTERH</sequence>
<evidence type="ECO:0000259" key="1">
    <source>
        <dbReference type="Pfam" id="PF09414"/>
    </source>
</evidence>
<feature type="domain" description="RNA ligase" evidence="1">
    <location>
        <begin position="162"/>
        <end position="311"/>
    </location>
</feature>
<dbReference type="InterPro" id="IPR021122">
    <property type="entry name" value="RNA_ligase_dom_REL/Rnl2"/>
</dbReference>
<evidence type="ECO:0000313" key="3">
    <source>
        <dbReference type="EMBL" id="QJA76615.1"/>
    </source>
</evidence>
<dbReference type="Gene3D" id="3.30.470.30">
    <property type="entry name" value="DNA ligase/mRNA capping enzyme"/>
    <property type="match status" value="1"/>
</dbReference>
<proteinExistence type="predicted"/>
<dbReference type="EMBL" id="MT144564">
    <property type="protein sequence ID" value="QJA55069.1"/>
    <property type="molecule type" value="Genomic_DNA"/>
</dbReference>
<organism evidence="2">
    <name type="scientific">viral metagenome</name>
    <dbReference type="NCBI Taxonomy" id="1070528"/>
    <lineage>
        <taxon>unclassified sequences</taxon>
        <taxon>metagenomes</taxon>
        <taxon>organismal metagenomes</taxon>
    </lineage>
</organism>
<dbReference type="EMBL" id="MT142234">
    <property type="protein sequence ID" value="QJA76615.1"/>
    <property type="molecule type" value="Genomic_DNA"/>
</dbReference>
<dbReference type="GO" id="GO:0016874">
    <property type="term" value="F:ligase activity"/>
    <property type="evidence" value="ECO:0007669"/>
    <property type="project" value="UniProtKB-KW"/>
</dbReference>
<keyword evidence="2" id="KW-0436">Ligase</keyword>
<reference evidence="2" key="1">
    <citation type="submission" date="2020-03" db="EMBL/GenBank/DDBJ databases">
        <title>The deep terrestrial virosphere.</title>
        <authorList>
            <person name="Holmfeldt K."/>
            <person name="Nilsson E."/>
            <person name="Simone D."/>
            <person name="Lopez-Fernandez M."/>
            <person name="Wu X."/>
            <person name="de Brujin I."/>
            <person name="Lundin D."/>
            <person name="Andersson A."/>
            <person name="Bertilsson S."/>
            <person name="Dopson M."/>
        </authorList>
    </citation>
    <scope>NUCLEOTIDE SEQUENCE</scope>
    <source>
        <strain evidence="3">MM415A01475</strain>
        <strain evidence="2">TM448A06618</strain>
    </source>
</reference>
<protein>
    <submittedName>
        <fullName evidence="2">Putative RNA ligase</fullName>
    </submittedName>
</protein>
<name>A0A6H2A5U5_9ZZZZ</name>
<accession>A0A6H2A5U5</accession>